<evidence type="ECO:0000256" key="2">
    <source>
        <dbReference type="ARBA" id="ARBA00023163"/>
    </source>
</evidence>
<reference evidence="7" key="1">
    <citation type="submission" date="2016-06" db="EMBL/GenBank/DDBJ databases">
        <authorList>
            <person name="Varghese N."/>
        </authorList>
    </citation>
    <scope>NUCLEOTIDE SEQUENCE [LARGE SCALE GENOMIC DNA]</scope>
    <source>
        <strain evidence="7">DSM 45555</strain>
    </source>
</reference>
<name>A0A1C4XB90_9ACTN</name>
<dbReference type="InterPro" id="IPR041916">
    <property type="entry name" value="Anti_sigma_zinc_sf"/>
</dbReference>
<evidence type="ECO:0000256" key="1">
    <source>
        <dbReference type="ARBA" id="ARBA00023015"/>
    </source>
</evidence>
<keyword evidence="4" id="KW-0812">Transmembrane</keyword>
<keyword evidence="7" id="KW-1185">Reference proteome</keyword>
<dbReference type="Gene3D" id="1.10.10.1320">
    <property type="entry name" value="Anti-sigma factor, zinc-finger domain"/>
    <property type="match status" value="1"/>
</dbReference>
<dbReference type="RefSeq" id="WP_091044912.1">
    <property type="nucleotide sequence ID" value="NZ_FMCV01000007.1"/>
</dbReference>
<dbReference type="EMBL" id="FMCV01000007">
    <property type="protein sequence ID" value="SCF05645.1"/>
    <property type="molecule type" value="Genomic_DNA"/>
</dbReference>
<feature type="region of interest" description="Disordered" evidence="3">
    <location>
        <begin position="103"/>
        <end position="217"/>
    </location>
</feature>
<keyword evidence="1" id="KW-0805">Transcription regulation</keyword>
<keyword evidence="6" id="KW-0863">Zinc-finger</keyword>
<keyword evidence="4" id="KW-0472">Membrane</keyword>
<evidence type="ECO:0000259" key="5">
    <source>
        <dbReference type="Pfam" id="PF13490"/>
    </source>
</evidence>
<keyword evidence="2" id="KW-0804">Transcription</keyword>
<dbReference type="AlphaFoldDB" id="A0A1C4XB90"/>
<keyword evidence="6" id="KW-0479">Metal-binding</keyword>
<dbReference type="GO" id="GO:0008270">
    <property type="term" value="F:zinc ion binding"/>
    <property type="evidence" value="ECO:0007669"/>
    <property type="project" value="UniProtKB-KW"/>
</dbReference>
<dbReference type="Proteomes" id="UP000198551">
    <property type="component" value="Unassembled WGS sequence"/>
</dbReference>
<evidence type="ECO:0000256" key="3">
    <source>
        <dbReference type="SAM" id="MobiDB-lite"/>
    </source>
</evidence>
<accession>A0A1C4XB90</accession>
<feature type="domain" description="Putative zinc-finger" evidence="5">
    <location>
        <begin position="37"/>
        <end position="65"/>
    </location>
</feature>
<feature type="compositionally biased region" description="Pro residues" evidence="3">
    <location>
        <begin position="103"/>
        <end position="120"/>
    </location>
</feature>
<keyword evidence="4" id="KW-1133">Transmembrane helix</keyword>
<organism evidence="6 7">
    <name type="scientific">Micromonospora marina</name>
    <dbReference type="NCBI Taxonomy" id="307120"/>
    <lineage>
        <taxon>Bacteria</taxon>
        <taxon>Bacillati</taxon>
        <taxon>Actinomycetota</taxon>
        <taxon>Actinomycetes</taxon>
        <taxon>Micromonosporales</taxon>
        <taxon>Micromonosporaceae</taxon>
        <taxon>Micromonospora</taxon>
    </lineage>
</organism>
<evidence type="ECO:0000313" key="7">
    <source>
        <dbReference type="Proteomes" id="UP000198551"/>
    </source>
</evidence>
<feature type="transmembrane region" description="Helical" evidence="4">
    <location>
        <begin position="225"/>
        <end position="248"/>
    </location>
</feature>
<feature type="compositionally biased region" description="Gly residues" evidence="3">
    <location>
        <begin position="175"/>
        <end position="202"/>
    </location>
</feature>
<dbReference type="InterPro" id="IPR027383">
    <property type="entry name" value="Znf_put"/>
</dbReference>
<sequence length="354" mass="35017">MPGTEAVARIIALAHPLSGREGGVMRTGGENPTSEHESLALYLLGALDETDRVAFEAHLAGCDECLSAASDLGGVTSGLGGLSAADWNGFALPPPSVLPPASVLPPPSVPPPASVPPPRSPSGAEDVPAAEPWADAPDLASAAGHEGGSRTDVAGTTTPGTGTGRPRTDDAGPAPGAGTGRGPAGRRGNRPGGAPGGAGPTGPGRAPGDRPGGRRPRALSARRRLLLWGGAAALALTVLTGGIVATVGGGGRDDVVLTATGEAPGQGASLSVSITTHEGRGSTIRITATGLRPGLRHRLFAVTRDGVTHPVRDWTASNGPQEVTGELSPPLDQLSFVGVGLTDGTSIVTAPISR</sequence>
<keyword evidence="6" id="KW-0862">Zinc</keyword>
<gene>
    <name evidence="6" type="ORF">GA0070215_10723</name>
</gene>
<evidence type="ECO:0000313" key="6">
    <source>
        <dbReference type="EMBL" id="SCF05645.1"/>
    </source>
</evidence>
<evidence type="ECO:0000256" key="4">
    <source>
        <dbReference type="SAM" id="Phobius"/>
    </source>
</evidence>
<protein>
    <submittedName>
        <fullName evidence="6">Putative zinc-finger</fullName>
    </submittedName>
</protein>
<dbReference type="Pfam" id="PF13490">
    <property type="entry name" value="zf-HC2"/>
    <property type="match status" value="1"/>
</dbReference>
<proteinExistence type="predicted"/>